<accession>A0A2M8AUF4</accession>
<reference evidence="2" key="1">
    <citation type="submission" date="2017-09" db="EMBL/GenBank/DDBJ databases">
        <title>Depth-based differentiation of microbial function through sediment-hosted aquifers and enrichment of novel symbionts in the deep terrestrial subsurface.</title>
        <authorList>
            <person name="Probst A.J."/>
            <person name="Ladd B."/>
            <person name="Jarett J.K."/>
            <person name="Geller-Mcgrath D.E."/>
            <person name="Sieber C.M.K."/>
            <person name="Emerson J.B."/>
            <person name="Anantharaman K."/>
            <person name="Thomas B.C."/>
            <person name="Malmstrom R."/>
            <person name="Stieglmeier M."/>
            <person name="Klingl A."/>
            <person name="Woyke T."/>
            <person name="Ryan C.M."/>
            <person name="Banfield J.F."/>
        </authorList>
    </citation>
    <scope>NUCLEOTIDE SEQUENCE [LARGE SCALE GENOMIC DNA]</scope>
</reference>
<dbReference type="CDD" id="cd02440">
    <property type="entry name" value="AdoMet_MTases"/>
    <property type="match status" value="1"/>
</dbReference>
<dbReference type="AlphaFoldDB" id="A0A2M8AUF4"/>
<name>A0A2M8AUF4_9BACT</name>
<evidence type="ECO:0008006" key="3">
    <source>
        <dbReference type="Google" id="ProtNLM"/>
    </source>
</evidence>
<dbReference type="EMBL" id="PFUI01000135">
    <property type="protein sequence ID" value="PJB29543.1"/>
    <property type="molecule type" value="Genomic_DNA"/>
</dbReference>
<dbReference type="Gene3D" id="3.40.50.150">
    <property type="entry name" value="Vaccinia Virus protein VP39"/>
    <property type="match status" value="1"/>
</dbReference>
<evidence type="ECO:0000313" key="1">
    <source>
        <dbReference type="EMBL" id="PJB29543.1"/>
    </source>
</evidence>
<gene>
    <name evidence="1" type="ORF">CO110_05235</name>
</gene>
<evidence type="ECO:0000313" key="2">
    <source>
        <dbReference type="Proteomes" id="UP000231366"/>
    </source>
</evidence>
<protein>
    <recommendedName>
        <fullName evidence="3">Methyltransferase domain-containing protein</fullName>
    </recommendedName>
</protein>
<dbReference type="Proteomes" id="UP000231366">
    <property type="component" value="Unassembled WGS sequence"/>
</dbReference>
<comment type="caution">
    <text evidence="1">The sequence shown here is derived from an EMBL/GenBank/DDBJ whole genome shotgun (WGS) entry which is preliminary data.</text>
</comment>
<dbReference type="InterPro" id="IPR029063">
    <property type="entry name" value="SAM-dependent_MTases_sf"/>
</dbReference>
<organism evidence="1 2">
    <name type="scientific">Candidatus Desantisbacteria bacterium CG_4_9_14_3_um_filter_40_11</name>
    <dbReference type="NCBI Taxonomy" id="1974546"/>
    <lineage>
        <taxon>Bacteria</taxon>
        <taxon>Candidatus Desantisiibacteriota</taxon>
    </lineage>
</organism>
<dbReference type="SUPFAM" id="SSF53335">
    <property type="entry name" value="S-adenosyl-L-methionine-dependent methyltransferases"/>
    <property type="match status" value="1"/>
</dbReference>
<sequence length="477" mass="54944">MASFEKLKNYLAQCQQGIEEDAQKGILRFSSSQIEEGGRILFESIQRGGFATFIVPGKAGWDPESQYYEAIRKQAHKGKNITRLFLLPHRHYLRESRLRRHWELDRAAGIKVKFAITSGLLPLNGVSMLPESLDFGIWDDEIVCWVYKQTESSQNSFGNWVATNKQEHIDLAQRIRDALLDQDISDTLTSSMEGFALEEPLTQSAPAMAALSDFLCKGDHLNREDCSWYHRAWQYLRLLDLVSTPTWHSEFYLHAFSGHARKDQKSKVLISGTADYSMLAYVLHVFNRIKIKTEVSVLDLCDTPLMISRWYAAKRKADICTVKEDILKYSPATKFDFVVADAFLTRFSRKEQRKVLQKWAELLKGTGRIITTVRLDPLVESNKSVRPSNKEIEDFVLRAERLAELWREFVLLDPSQIGSIAREYAEKIESYAVRNRQELEKMFEEAGLVFEAYEETLVKGEMITTVYAEIVAKKKKK</sequence>
<proteinExistence type="predicted"/>